<dbReference type="GO" id="GO:0003723">
    <property type="term" value="F:RNA binding"/>
    <property type="evidence" value="ECO:0007669"/>
    <property type="project" value="InterPro"/>
</dbReference>
<feature type="domain" description="ANTAR" evidence="5">
    <location>
        <begin position="288"/>
        <end position="349"/>
    </location>
</feature>
<dbReference type="GO" id="GO:0016301">
    <property type="term" value="F:kinase activity"/>
    <property type="evidence" value="ECO:0007669"/>
    <property type="project" value="UniProtKB-KW"/>
</dbReference>
<accession>A0A852VVM0</accession>
<evidence type="ECO:0000313" key="6">
    <source>
        <dbReference type="EMBL" id="NYG00873.1"/>
    </source>
</evidence>
<dbReference type="SUPFAM" id="SSF52172">
    <property type="entry name" value="CheY-like"/>
    <property type="match status" value="1"/>
</dbReference>
<dbReference type="InterPro" id="IPR029016">
    <property type="entry name" value="GAF-like_dom_sf"/>
</dbReference>
<dbReference type="AlphaFoldDB" id="A0A852VVM0"/>
<keyword evidence="7" id="KW-1185">Reference proteome</keyword>
<keyword evidence="4" id="KW-0804">Transcription</keyword>
<evidence type="ECO:0000259" key="5">
    <source>
        <dbReference type="PROSITE" id="PS50921"/>
    </source>
</evidence>
<evidence type="ECO:0000256" key="4">
    <source>
        <dbReference type="ARBA" id="ARBA00023163"/>
    </source>
</evidence>
<dbReference type="Pfam" id="PF13185">
    <property type="entry name" value="GAF_2"/>
    <property type="match status" value="1"/>
</dbReference>
<dbReference type="GeneID" id="98050967"/>
<dbReference type="SMART" id="SM00065">
    <property type="entry name" value="GAF"/>
    <property type="match status" value="1"/>
</dbReference>
<evidence type="ECO:0000256" key="3">
    <source>
        <dbReference type="ARBA" id="ARBA00023015"/>
    </source>
</evidence>
<dbReference type="Proteomes" id="UP000549695">
    <property type="component" value="Unassembled WGS sequence"/>
</dbReference>
<name>A0A852VVM0_PSEA5</name>
<reference evidence="6 7" key="1">
    <citation type="submission" date="2020-07" db="EMBL/GenBank/DDBJ databases">
        <title>Sequencing the genomes of 1000 actinobacteria strains.</title>
        <authorList>
            <person name="Klenk H.-P."/>
        </authorList>
    </citation>
    <scope>NUCLEOTIDE SEQUENCE [LARGE SCALE GENOMIC DNA]</scope>
    <source>
        <strain evidence="6 7">DSM 44749</strain>
    </source>
</reference>
<dbReference type="InterPro" id="IPR003018">
    <property type="entry name" value="GAF"/>
</dbReference>
<dbReference type="Pfam" id="PF03861">
    <property type="entry name" value="ANTAR"/>
    <property type="match status" value="1"/>
</dbReference>
<dbReference type="Gene3D" id="3.30.450.40">
    <property type="match status" value="1"/>
</dbReference>
<comment type="caution">
    <text evidence="6">The sequence shown here is derived from an EMBL/GenBank/DDBJ whole genome shotgun (WGS) entry which is preliminary data.</text>
</comment>
<keyword evidence="1" id="KW-0808">Transferase</keyword>
<dbReference type="SMART" id="SM01012">
    <property type="entry name" value="ANTAR"/>
    <property type="match status" value="1"/>
</dbReference>
<dbReference type="RefSeq" id="WP_179760478.1">
    <property type="nucleotide sequence ID" value="NZ_BAAAJZ010000008.1"/>
</dbReference>
<dbReference type="InterPro" id="IPR005561">
    <property type="entry name" value="ANTAR"/>
</dbReference>
<evidence type="ECO:0000313" key="7">
    <source>
        <dbReference type="Proteomes" id="UP000549695"/>
    </source>
</evidence>
<proteinExistence type="predicted"/>
<dbReference type="EMBL" id="JACCCZ010000001">
    <property type="protein sequence ID" value="NYG00873.1"/>
    <property type="molecule type" value="Genomic_DNA"/>
</dbReference>
<gene>
    <name evidence="6" type="ORF">HDA37_001158</name>
</gene>
<sequence length="360" mass="39293">MRRDSALTDELMPFVAWLATQPIPEDTRRSHREVTEAFLLWSRADHGTARGRRRRYEQQLSEGCPARLPAVQDGLDRWEQHRVLVAVRRTVISGVVIDLAERQPVVTTHEPDPMGSAVQADQQDLLQQALSRGASAITAGVSRPRTDGSYEEDLEVLTRAAVDAVTGADHVGLTMRDGSDGLLSHAPTGGDVAELDRLQVSLGEGPCRDAILSRTTALIEVEDFATDPRWPRFGPAAIERGFASLLSFAMAPENETPGAINFYSRVPRGFDVTDRIVAGAFAMQAAVAVYGAKRVAHLETALRSRDVIGQAKGVLIERYGIDEVQAFTRLVNASQATNLKLVDVAKWVVSERSTPRHTGA</sequence>
<evidence type="ECO:0000256" key="2">
    <source>
        <dbReference type="ARBA" id="ARBA00022777"/>
    </source>
</evidence>
<protein>
    <recommendedName>
        <fullName evidence="5">ANTAR domain-containing protein</fullName>
    </recommendedName>
</protein>
<dbReference type="SUPFAM" id="SSF55781">
    <property type="entry name" value="GAF domain-like"/>
    <property type="match status" value="1"/>
</dbReference>
<dbReference type="PROSITE" id="PS50921">
    <property type="entry name" value="ANTAR"/>
    <property type="match status" value="1"/>
</dbReference>
<keyword evidence="3" id="KW-0805">Transcription regulation</keyword>
<evidence type="ECO:0000256" key="1">
    <source>
        <dbReference type="ARBA" id="ARBA00022679"/>
    </source>
</evidence>
<dbReference type="InterPro" id="IPR036388">
    <property type="entry name" value="WH-like_DNA-bd_sf"/>
</dbReference>
<organism evidence="6 7">
    <name type="scientific">Pseudonocardia alni</name>
    <name type="common">Amycolata alni</name>
    <dbReference type="NCBI Taxonomy" id="33907"/>
    <lineage>
        <taxon>Bacteria</taxon>
        <taxon>Bacillati</taxon>
        <taxon>Actinomycetota</taxon>
        <taxon>Actinomycetes</taxon>
        <taxon>Pseudonocardiales</taxon>
        <taxon>Pseudonocardiaceae</taxon>
        <taxon>Pseudonocardia</taxon>
    </lineage>
</organism>
<dbReference type="InterPro" id="IPR011006">
    <property type="entry name" value="CheY-like_superfamily"/>
</dbReference>
<keyword evidence="2" id="KW-0418">Kinase</keyword>
<dbReference type="Gene3D" id="1.10.10.10">
    <property type="entry name" value="Winged helix-like DNA-binding domain superfamily/Winged helix DNA-binding domain"/>
    <property type="match status" value="1"/>
</dbReference>